<evidence type="ECO:0000256" key="4">
    <source>
        <dbReference type="ARBA" id="ARBA00022777"/>
    </source>
</evidence>
<dbReference type="InterPro" id="IPR011611">
    <property type="entry name" value="PfkB_dom"/>
</dbReference>
<dbReference type="SUPFAM" id="SSF53613">
    <property type="entry name" value="Ribokinase-like"/>
    <property type="match status" value="1"/>
</dbReference>
<evidence type="ECO:0000256" key="1">
    <source>
        <dbReference type="ARBA" id="ARBA00010688"/>
    </source>
</evidence>
<keyword evidence="2 7" id="KW-0808">Transferase</keyword>
<dbReference type="Pfam" id="PF00294">
    <property type="entry name" value="PfkB"/>
    <property type="match status" value="1"/>
</dbReference>
<keyword evidence="3" id="KW-0547">Nucleotide-binding</keyword>
<sequence>MTDSLPQFVSFGEALTDMIRDGGDHWLAKPGGAPWNVARVMASLGVPSAFGGAISHDVFGDTLWLASQQAGLDMRFIQRVKASPLLAMVYQLSPPRYFFIGDDSADLHFDVAQLPASWADQVHWAMFGGISLAREPLASHLLQLASQLKAQGVRIAYDPNFRAAMDERYDPTLRKMVELADVIKVSDEDLAGLFRTQDLSTALATIRSWHPDALFFYTQGAEGATLYAQQSSWQARPPEIEVIDTVGAGDASIGGLIHSLMQHPAADMPTHLRYAMGAGAGACMAAGATPPTIQQIQQLAARVVVKSGG</sequence>
<name>A0A840MPP1_9PROT</name>
<protein>
    <submittedName>
        <fullName evidence="7">Fructokinase</fullName>
        <ecNumber evidence="7">2.7.1.4</ecNumber>
    </submittedName>
</protein>
<comment type="caution">
    <text evidence="7">The sequence shown here is derived from an EMBL/GenBank/DDBJ whole genome shotgun (WGS) entry which is preliminary data.</text>
</comment>
<evidence type="ECO:0000313" key="7">
    <source>
        <dbReference type="EMBL" id="MBB5018997.1"/>
    </source>
</evidence>
<dbReference type="AlphaFoldDB" id="A0A840MPP1"/>
<accession>A0A840MPP1</accession>
<dbReference type="GO" id="GO:0005524">
    <property type="term" value="F:ATP binding"/>
    <property type="evidence" value="ECO:0007669"/>
    <property type="project" value="UniProtKB-KW"/>
</dbReference>
<organism evidence="7 8">
    <name type="scientific">Chitinivorax tropicus</name>
    <dbReference type="NCBI Taxonomy" id="714531"/>
    <lineage>
        <taxon>Bacteria</taxon>
        <taxon>Pseudomonadati</taxon>
        <taxon>Pseudomonadota</taxon>
        <taxon>Betaproteobacteria</taxon>
        <taxon>Chitinivorax</taxon>
    </lineage>
</organism>
<dbReference type="GO" id="GO:0008865">
    <property type="term" value="F:fructokinase activity"/>
    <property type="evidence" value="ECO:0007669"/>
    <property type="project" value="UniProtKB-EC"/>
</dbReference>
<evidence type="ECO:0000256" key="5">
    <source>
        <dbReference type="ARBA" id="ARBA00022840"/>
    </source>
</evidence>
<dbReference type="Proteomes" id="UP000575898">
    <property type="component" value="Unassembled WGS sequence"/>
</dbReference>
<evidence type="ECO:0000256" key="2">
    <source>
        <dbReference type="ARBA" id="ARBA00022679"/>
    </source>
</evidence>
<dbReference type="CDD" id="cd01167">
    <property type="entry name" value="bac_FRK"/>
    <property type="match status" value="1"/>
</dbReference>
<keyword evidence="5" id="KW-0067">ATP-binding</keyword>
<keyword evidence="4 7" id="KW-0418">Kinase</keyword>
<reference evidence="7 8" key="1">
    <citation type="submission" date="2020-08" db="EMBL/GenBank/DDBJ databases">
        <title>Genomic Encyclopedia of Type Strains, Phase IV (KMG-IV): sequencing the most valuable type-strain genomes for metagenomic binning, comparative biology and taxonomic classification.</title>
        <authorList>
            <person name="Goeker M."/>
        </authorList>
    </citation>
    <scope>NUCLEOTIDE SEQUENCE [LARGE SCALE GENOMIC DNA]</scope>
    <source>
        <strain evidence="7 8">DSM 27165</strain>
    </source>
</reference>
<proteinExistence type="inferred from homology"/>
<dbReference type="EMBL" id="JACHHY010000013">
    <property type="protein sequence ID" value="MBB5018997.1"/>
    <property type="molecule type" value="Genomic_DNA"/>
</dbReference>
<dbReference type="EC" id="2.7.1.4" evidence="7"/>
<dbReference type="InterPro" id="IPR050306">
    <property type="entry name" value="PfkB_Carbo_kinase"/>
</dbReference>
<feature type="domain" description="Carbohydrate kinase PfkB" evidence="6">
    <location>
        <begin position="9"/>
        <end position="291"/>
    </location>
</feature>
<dbReference type="InterPro" id="IPR029056">
    <property type="entry name" value="Ribokinase-like"/>
</dbReference>
<evidence type="ECO:0000313" key="8">
    <source>
        <dbReference type="Proteomes" id="UP000575898"/>
    </source>
</evidence>
<keyword evidence="8" id="KW-1185">Reference proteome</keyword>
<evidence type="ECO:0000256" key="3">
    <source>
        <dbReference type="ARBA" id="ARBA00022741"/>
    </source>
</evidence>
<gene>
    <name evidence="7" type="ORF">HNQ59_002295</name>
</gene>
<evidence type="ECO:0000259" key="6">
    <source>
        <dbReference type="Pfam" id="PF00294"/>
    </source>
</evidence>
<dbReference type="PROSITE" id="PS00584">
    <property type="entry name" value="PFKB_KINASES_2"/>
    <property type="match status" value="1"/>
</dbReference>
<dbReference type="Gene3D" id="3.40.1190.20">
    <property type="match status" value="1"/>
</dbReference>
<dbReference type="PANTHER" id="PTHR43085">
    <property type="entry name" value="HEXOKINASE FAMILY MEMBER"/>
    <property type="match status" value="1"/>
</dbReference>
<dbReference type="InterPro" id="IPR002173">
    <property type="entry name" value="Carboh/pur_kinase_PfkB_CS"/>
</dbReference>
<comment type="similarity">
    <text evidence="1">Belongs to the carbohydrate kinase PfkB family.</text>
</comment>
<dbReference type="PANTHER" id="PTHR43085:SF1">
    <property type="entry name" value="PSEUDOURIDINE KINASE-RELATED"/>
    <property type="match status" value="1"/>
</dbReference>
<dbReference type="RefSeq" id="WP_184039108.1">
    <property type="nucleotide sequence ID" value="NZ_JACHHY010000013.1"/>
</dbReference>